<gene>
    <name evidence="2" type="ORF">J4Q44_G00266340</name>
</gene>
<feature type="region of interest" description="Disordered" evidence="1">
    <location>
        <begin position="1"/>
        <end position="106"/>
    </location>
</feature>
<keyword evidence="3" id="KW-1185">Reference proteome</keyword>
<organism evidence="2 3">
    <name type="scientific">Coregonus suidteri</name>
    <dbReference type="NCBI Taxonomy" id="861788"/>
    <lineage>
        <taxon>Eukaryota</taxon>
        <taxon>Metazoa</taxon>
        <taxon>Chordata</taxon>
        <taxon>Craniata</taxon>
        <taxon>Vertebrata</taxon>
        <taxon>Euteleostomi</taxon>
        <taxon>Actinopterygii</taxon>
        <taxon>Neopterygii</taxon>
        <taxon>Teleostei</taxon>
        <taxon>Protacanthopterygii</taxon>
        <taxon>Salmoniformes</taxon>
        <taxon>Salmonidae</taxon>
        <taxon>Coregoninae</taxon>
        <taxon>Coregonus</taxon>
    </lineage>
</organism>
<proteinExistence type="predicted"/>
<feature type="compositionally biased region" description="Basic residues" evidence="1">
    <location>
        <begin position="170"/>
        <end position="179"/>
    </location>
</feature>
<feature type="compositionally biased region" description="Low complexity" evidence="1">
    <location>
        <begin position="134"/>
        <end position="153"/>
    </location>
</feature>
<feature type="compositionally biased region" description="Acidic residues" evidence="1">
    <location>
        <begin position="87"/>
        <end position="106"/>
    </location>
</feature>
<name>A0AAN8L657_9TELE</name>
<comment type="caution">
    <text evidence="2">The sequence shown here is derived from an EMBL/GenBank/DDBJ whole genome shotgun (WGS) entry which is preliminary data.</text>
</comment>
<dbReference type="EMBL" id="JAGTTL010000025">
    <property type="protein sequence ID" value="KAK6302279.1"/>
    <property type="molecule type" value="Genomic_DNA"/>
</dbReference>
<evidence type="ECO:0000313" key="2">
    <source>
        <dbReference type="EMBL" id="KAK6302279.1"/>
    </source>
</evidence>
<feature type="compositionally biased region" description="Basic and acidic residues" evidence="1">
    <location>
        <begin position="59"/>
        <end position="75"/>
    </location>
</feature>
<reference evidence="2 3" key="1">
    <citation type="submission" date="2021-04" db="EMBL/GenBank/DDBJ databases">
        <authorList>
            <person name="De Guttry C."/>
            <person name="Zahm M."/>
            <person name="Klopp C."/>
            <person name="Cabau C."/>
            <person name="Louis A."/>
            <person name="Berthelot C."/>
            <person name="Parey E."/>
            <person name="Roest Crollius H."/>
            <person name="Montfort J."/>
            <person name="Robinson-Rechavi M."/>
            <person name="Bucao C."/>
            <person name="Bouchez O."/>
            <person name="Gislard M."/>
            <person name="Lluch J."/>
            <person name="Milhes M."/>
            <person name="Lampietro C."/>
            <person name="Lopez Roques C."/>
            <person name="Donnadieu C."/>
            <person name="Braasch I."/>
            <person name="Desvignes T."/>
            <person name="Postlethwait J."/>
            <person name="Bobe J."/>
            <person name="Wedekind C."/>
            <person name="Guiguen Y."/>
        </authorList>
    </citation>
    <scope>NUCLEOTIDE SEQUENCE [LARGE SCALE GENOMIC DNA]</scope>
    <source>
        <strain evidence="2">Cs_M1</strain>
        <tissue evidence="2">Blood</tissue>
    </source>
</reference>
<feature type="region of interest" description="Disordered" evidence="1">
    <location>
        <begin position="123"/>
        <end position="179"/>
    </location>
</feature>
<dbReference type="Proteomes" id="UP001356427">
    <property type="component" value="Unassembled WGS sequence"/>
</dbReference>
<feature type="compositionally biased region" description="Basic residues" evidence="1">
    <location>
        <begin position="18"/>
        <end position="41"/>
    </location>
</feature>
<protein>
    <submittedName>
        <fullName evidence="2">Uncharacterized protein</fullName>
    </submittedName>
</protein>
<accession>A0AAN8L657</accession>
<evidence type="ECO:0000313" key="3">
    <source>
        <dbReference type="Proteomes" id="UP001356427"/>
    </source>
</evidence>
<feature type="compositionally biased region" description="Basic and acidic residues" evidence="1">
    <location>
        <begin position="1"/>
        <end position="15"/>
    </location>
</feature>
<evidence type="ECO:0000256" key="1">
    <source>
        <dbReference type="SAM" id="MobiDB-lite"/>
    </source>
</evidence>
<feature type="compositionally biased region" description="Basic and acidic residues" evidence="1">
    <location>
        <begin position="154"/>
        <end position="169"/>
    </location>
</feature>
<dbReference type="AlphaFoldDB" id="A0AAN8L657"/>
<sequence length="179" mass="21127">MRRQDEAGGRRDASPARRFSRSPFRRRCRSPRRRSRSPFRRRSLDRDRMGRRPPWGSRSQERRQRLSRDREDKFKGSLSEGMKADKEDSEDEVLEDYDVDEEDEEALIEQRRLQRLAIVQKYKGGNEDSNMSAPSDPGSPQSSQRSRSPSPDGILERVTADVKEYEREKHGHLRRKRQG</sequence>